<dbReference type="GO" id="GO:0006412">
    <property type="term" value="P:translation"/>
    <property type="evidence" value="ECO:0007669"/>
    <property type="project" value="UniProtKB-UniRule"/>
</dbReference>
<dbReference type="Gene3D" id="4.10.410.60">
    <property type="match status" value="1"/>
</dbReference>
<dbReference type="PANTHER" id="PTHR33343:SF1">
    <property type="entry name" value="LARGE RIBOSOMAL SUBUNIT PROTEIN BL35M"/>
    <property type="match status" value="1"/>
</dbReference>
<dbReference type="Proteomes" id="UP000198534">
    <property type="component" value="Unassembled WGS sequence"/>
</dbReference>
<dbReference type="InterPro" id="IPR037229">
    <property type="entry name" value="Ribosomal_bL35_sf"/>
</dbReference>
<evidence type="ECO:0000256" key="6">
    <source>
        <dbReference type="RuleBase" id="RU000568"/>
    </source>
</evidence>
<evidence type="ECO:0000256" key="4">
    <source>
        <dbReference type="ARBA" id="ARBA00071664"/>
    </source>
</evidence>
<sequence>MPKMKTRRAAAKRFNKTGTGKIKRNHAFTNHILESKSPKRKRKLRKGALMAKGDVKRTKQLIAYK</sequence>
<dbReference type="Pfam" id="PF01632">
    <property type="entry name" value="Ribosomal_L35p"/>
    <property type="match status" value="1"/>
</dbReference>
<feature type="compositionally biased region" description="Basic residues" evidence="7">
    <location>
        <begin position="1"/>
        <end position="26"/>
    </location>
</feature>
<keyword evidence="2 5" id="KW-0689">Ribosomal protein</keyword>
<evidence type="ECO:0000256" key="3">
    <source>
        <dbReference type="ARBA" id="ARBA00023274"/>
    </source>
</evidence>
<dbReference type="STRING" id="1048340.SAMN05444487_10821"/>
<dbReference type="AlphaFoldDB" id="A0A1H2XQM3"/>
<proteinExistence type="inferred from homology"/>
<evidence type="ECO:0000256" key="7">
    <source>
        <dbReference type="SAM" id="MobiDB-lite"/>
    </source>
</evidence>
<dbReference type="GO" id="GO:0022625">
    <property type="term" value="C:cytosolic large ribosomal subunit"/>
    <property type="evidence" value="ECO:0007669"/>
    <property type="project" value="TreeGrafter"/>
</dbReference>
<keyword evidence="9" id="KW-1185">Reference proteome</keyword>
<dbReference type="GO" id="GO:0003735">
    <property type="term" value="F:structural constituent of ribosome"/>
    <property type="evidence" value="ECO:0007669"/>
    <property type="project" value="InterPro"/>
</dbReference>
<dbReference type="EMBL" id="FNNQ01000008">
    <property type="protein sequence ID" value="SDW95107.1"/>
    <property type="molecule type" value="Genomic_DNA"/>
</dbReference>
<gene>
    <name evidence="5" type="primary">rpmI</name>
    <name evidence="8" type="ORF">SAMN05444487_10821</name>
</gene>
<protein>
    <recommendedName>
        <fullName evidence="4 5">Large ribosomal subunit protein bL35</fullName>
    </recommendedName>
</protein>
<evidence type="ECO:0000313" key="9">
    <source>
        <dbReference type="Proteomes" id="UP000198534"/>
    </source>
</evidence>
<dbReference type="NCBIfam" id="TIGR00001">
    <property type="entry name" value="rpmI_bact"/>
    <property type="match status" value="1"/>
</dbReference>
<dbReference type="InterPro" id="IPR018265">
    <property type="entry name" value="Ribosomal_bL35_CS"/>
</dbReference>
<dbReference type="InterPro" id="IPR021137">
    <property type="entry name" value="Ribosomal_bL35-like"/>
</dbReference>
<dbReference type="HAMAP" id="MF_00514">
    <property type="entry name" value="Ribosomal_bL35"/>
    <property type="match status" value="1"/>
</dbReference>
<evidence type="ECO:0000313" key="8">
    <source>
        <dbReference type="EMBL" id="SDW95107.1"/>
    </source>
</evidence>
<dbReference type="PROSITE" id="PS00936">
    <property type="entry name" value="RIBOSOMAL_L35"/>
    <property type="match status" value="1"/>
</dbReference>
<dbReference type="PANTHER" id="PTHR33343">
    <property type="entry name" value="54S RIBOSOMAL PROTEIN BL35M"/>
    <property type="match status" value="1"/>
</dbReference>
<reference evidence="8 9" key="1">
    <citation type="submission" date="2016-10" db="EMBL/GenBank/DDBJ databases">
        <authorList>
            <person name="de Groot N.N."/>
        </authorList>
    </citation>
    <scope>NUCLEOTIDE SEQUENCE [LARGE SCALE GENOMIC DNA]</scope>
    <source>
        <strain evidence="8 9">DSM 45610</strain>
    </source>
</reference>
<dbReference type="InterPro" id="IPR001706">
    <property type="entry name" value="Ribosomal_bL35"/>
</dbReference>
<dbReference type="FunFam" id="4.10.410.60:FF:000001">
    <property type="entry name" value="50S ribosomal protein L35"/>
    <property type="match status" value="1"/>
</dbReference>
<evidence type="ECO:0000256" key="5">
    <source>
        <dbReference type="HAMAP-Rule" id="MF_00514"/>
    </source>
</evidence>
<comment type="similarity">
    <text evidence="1 5 6">Belongs to the bacterial ribosomal protein bL35 family.</text>
</comment>
<keyword evidence="3 5" id="KW-0687">Ribonucleoprotein</keyword>
<accession>A0A1H2XQM3</accession>
<name>A0A1H2XQM3_9BACL</name>
<dbReference type="PRINTS" id="PR00064">
    <property type="entry name" value="RIBOSOMALL35"/>
</dbReference>
<evidence type="ECO:0000256" key="1">
    <source>
        <dbReference type="ARBA" id="ARBA00006598"/>
    </source>
</evidence>
<dbReference type="SUPFAM" id="SSF143034">
    <property type="entry name" value="L35p-like"/>
    <property type="match status" value="1"/>
</dbReference>
<feature type="region of interest" description="Disordered" evidence="7">
    <location>
        <begin position="1"/>
        <end position="45"/>
    </location>
</feature>
<organism evidence="8 9">
    <name type="scientific">Marininema mesophilum</name>
    <dbReference type="NCBI Taxonomy" id="1048340"/>
    <lineage>
        <taxon>Bacteria</taxon>
        <taxon>Bacillati</taxon>
        <taxon>Bacillota</taxon>
        <taxon>Bacilli</taxon>
        <taxon>Bacillales</taxon>
        <taxon>Thermoactinomycetaceae</taxon>
        <taxon>Marininema</taxon>
    </lineage>
</organism>
<dbReference type="OrthoDB" id="47476at2"/>
<dbReference type="RefSeq" id="WP_091739534.1">
    <property type="nucleotide sequence ID" value="NZ_FNNQ01000008.1"/>
</dbReference>
<evidence type="ECO:0000256" key="2">
    <source>
        <dbReference type="ARBA" id="ARBA00022980"/>
    </source>
</evidence>